<evidence type="ECO:0000256" key="1">
    <source>
        <dbReference type="SAM" id="Phobius"/>
    </source>
</evidence>
<feature type="transmembrane region" description="Helical" evidence="1">
    <location>
        <begin position="83"/>
        <end position="105"/>
    </location>
</feature>
<feature type="transmembrane region" description="Helical" evidence="1">
    <location>
        <begin position="117"/>
        <end position="137"/>
    </location>
</feature>
<dbReference type="InterPro" id="IPR045339">
    <property type="entry name" value="DUF6534"/>
</dbReference>
<dbReference type="Proteomes" id="UP000054166">
    <property type="component" value="Unassembled WGS sequence"/>
</dbReference>
<feature type="domain" description="DUF6534" evidence="2">
    <location>
        <begin position="165"/>
        <end position="251"/>
    </location>
</feature>
<reference evidence="3 4" key="1">
    <citation type="submission" date="2014-04" db="EMBL/GenBank/DDBJ databases">
        <authorList>
            <consortium name="DOE Joint Genome Institute"/>
            <person name="Kuo A."/>
            <person name="Tarkka M."/>
            <person name="Buscot F."/>
            <person name="Kohler A."/>
            <person name="Nagy L.G."/>
            <person name="Floudas D."/>
            <person name="Copeland A."/>
            <person name="Barry K.W."/>
            <person name="Cichocki N."/>
            <person name="Veneault-Fourrey C."/>
            <person name="LaButti K."/>
            <person name="Lindquist E.A."/>
            <person name="Lipzen A."/>
            <person name="Lundell T."/>
            <person name="Morin E."/>
            <person name="Murat C."/>
            <person name="Sun H."/>
            <person name="Tunlid A."/>
            <person name="Henrissat B."/>
            <person name="Grigoriev I.V."/>
            <person name="Hibbett D.S."/>
            <person name="Martin F."/>
            <person name="Nordberg H.P."/>
            <person name="Cantor M.N."/>
            <person name="Hua S.X."/>
        </authorList>
    </citation>
    <scope>NUCLEOTIDE SEQUENCE [LARGE SCALE GENOMIC DNA]</scope>
    <source>
        <strain evidence="3 4">F 1598</strain>
    </source>
</reference>
<evidence type="ECO:0000313" key="3">
    <source>
        <dbReference type="EMBL" id="KIM80029.1"/>
    </source>
</evidence>
<dbReference type="OrthoDB" id="3263055at2759"/>
<proteinExistence type="predicted"/>
<name>A0A0C3FJK1_PILCF</name>
<organism evidence="3 4">
    <name type="scientific">Piloderma croceum (strain F 1598)</name>
    <dbReference type="NCBI Taxonomy" id="765440"/>
    <lineage>
        <taxon>Eukaryota</taxon>
        <taxon>Fungi</taxon>
        <taxon>Dikarya</taxon>
        <taxon>Basidiomycota</taxon>
        <taxon>Agaricomycotina</taxon>
        <taxon>Agaricomycetes</taxon>
        <taxon>Agaricomycetidae</taxon>
        <taxon>Atheliales</taxon>
        <taxon>Atheliaceae</taxon>
        <taxon>Piloderma</taxon>
    </lineage>
</organism>
<feature type="transmembrane region" description="Helical" evidence="1">
    <location>
        <begin position="46"/>
        <end position="71"/>
    </location>
</feature>
<gene>
    <name evidence="3" type="ORF">PILCRDRAFT_822855</name>
</gene>
<dbReference type="STRING" id="765440.A0A0C3FJK1"/>
<dbReference type="HOGENOM" id="CLU_046025_5_4_1"/>
<evidence type="ECO:0000313" key="4">
    <source>
        <dbReference type="Proteomes" id="UP000054166"/>
    </source>
</evidence>
<dbReference type="PANTHER" id="PTHR40465">
    <property type="entry name" value="CHROMOSOME 1, WHOLE GENOME SHOTGUN SEQUENCE"/>
    <property type="match status" value="1"/>
</dbReference>
<sequence length="318" mass="35103">MSQTLDDTMGATLIGVIVAAALWGVSCVQVWFYYNNYPKDHWYTKLFVAAVWFSDTLHQILITHTVYTYLITNFGNLAELGKIIWSLMAMVLVNGVTAFMVQSFMLLRVWKLTNGSYALTGLVGSLVVGEFTAILYFCVKAFQLKLFAQLPSIKGASISVNVLGAAGDVLIALVLCTMLQKSRTGFRRSDSMIKKLTIWTMNTGLLTSLCAVASMISILTAPNTFIYIAFFVNLGRLYSNTLMATLNARQSIRTALDDNTTISLSRLKPGASSMGNSQRPPNNIAIKVDTTHEYSEERQYLDGEFLDMSDRKIGGKAA</sequence>
<dbReference type="PANTHER" id="PTHR40465:SF1">
    <property type="entry name" value="DUF6534 DOMAIN-CONTAINING PROTEIN"/>
    <property type="match status" value="1"/>
</dbReference>
<reference evidence="4" key="2">
    <citation type="submission" date="2015-01" db="EMBL/GenBank/DDBJ databases">
        <title>Evolutionary Origins and Diversification of the Mycorrhizal Mutualists.</title>
        <authorList>
            <consortium name="DOE Joint Genome Institute"/>
            <consortium name="Mycorrhizal Genomics Consortium"/>
            <person name="Kohler A."/>
            <person name="Kuo A."/>
            <person name="Nagy L.G."/>
            <person name="Floudas D."/>
            <person name="Copeland A."/>
            <person name="Barry K.W."/>
            <person name="Cichocki N."/>
            <person name="Veneault-Fourrey C."/>
            <person name="LaButti K."/>
            <person name="Lindquist E.A."/>
            <person name="Lipzen A."/>
            <person name="Lundell T."/>
            <person name="Morin E."/>
            <person name="Murat C."/>
            <person name="Riley R."/>
            <person name="Ohm R."/>
            <person name="Sun H."/>
            <person name="Tunlid A."/>
            <person name="Henrissat B."/>
            <person name="Grigoriev I.V."/>
            <person name="Hibbett D.S."/>
            <person name="Martin F."/>
        </authorList>
    </citation>
    <scope>NUCLEOTIDE SEQUENCE [LARGE SCALE GENOMIC DNA]</scope>
    <source>
        <strain evidence="4">F 1598</strain>
    </source>
</reference>
<keyword evidence="4" id="KW-1185">Reference proteome</keyword>
<dbReference type="Pfam" id="PF20152">
    <property type="entry name" value="DUF6534"/>
    <property type="match status" value="1"/>
</dbReference>
<protein>
    <recommendedName>
        <fullName evidence="2">DUF6534 domain-containing protein</fullName>
    </recommendedName>
</protein>
<dbReference type="AlphaFoldDB" id="A0A0C3FJK1"/>
<keyword evidence="1" id="KW-1133">Transmembrane helix</keyword>
<keyword evidence="1" id="KW-0812">Transmembrane</keyword>
<feature type="transmembrane region" description="Helical" evidence="1">
    <location>
        <begin position="157"/>
        <end position="176"/>
    </location>
</feature>
<evidence type="ECO:0000259" key="2">
    <source>
        <dbReference type="Pfam" id="PF20152"/>
    </source>
</evidence>
<keyword evidence="1" id="KW-0472">Membrane</keyword>
<feature type="transmembrane region" description="Helical" evidence="1">
    <location>
        <begin position="12"/>
        <end position="34"/>
    </location>
</feature>
<dbReference type="EMBL" id="KN833006">
    <property type="protein sequence ID" value="KIM80029.1"/>
    <property type="molecule type" value="Genomic_DNA"/>
</dbReference>
<accession>A0A0C3FJK1</accession>
<dbReference type="InParanoid" id="A0A0C3FJK1"/>